<reference evidence="3" key="1">
    <citation type="submission" date="2018-09" db="EMBL/GenBank/DDBJ databases">
        <authorList>
            <person name="Zhu H."/>
        </authorList>
    </citation>
    <scope>NUCLEOTIDE SEQUENCE [LARGE SCALE GENOMIC DNA]</scope>
    <source>
        <strain evidence="3">K2W31S-8</strain>
    </source>
</reference>
<organism evidence="2 3">
    <name type="scientific">Pseudomonas cavernae</name>
    <dbReference type="NCBI Taxonomy" id="2320867"/>
    <lineage>
        <taxon>Bacteria</taxon>
        <taxon>Pseudomonadati</taxon>
        <taxon>Pseudomonadota</taxon>
        <taxon>Gammaproteobacteria</taxon>
        <taxon>Pseudomonadales</taxon>
        <taxon>Pseudomonadaceae</taxon>
        <taxon>Pseudomonas</taxon>
    </lineage>
</organism>
<keyword evidence="3" id="KW-1185">Reference proteome</keyword>
<dbReference type="OrthoDB" id="1113844at2"/>
<sequence length="229" mass="25684">MIDLSTWALSIPTLTSATQIDTARLNNGYESQYFRRNSDGSVTFWVPVTGSHSEDARYPRSELRETQADGTLNNWPYAQADNYLSAVLTVTQVPSKNKIVIGQIHSKDQPGSENDPLLKLQYHYYNGVGRIEALLRKRPGDTTVQNILIAENIRLGERFGYDLRLTPSGNLGIRVTSSDGDQGSHYQPISAYWGKQLLYFKAGAYVQDNYGPDTEGGRVTFYWLNAAHK</sequence>
<gene>
    <name evidence="2" type="ORF">D3880_10730</name>
</gene>
<feature type="domain" description="Alginate lyase 2" evidence="1">
    <location>
        <begin position="2"/>
        <end position="228"/>
    </location>
</feature>
<dbReference type="Gene3D" id="2.60.120.200">
    <property type="match status" value="1"/>
</dbReference>
<evidence type="ECO:0000313" key="2">
    <source>
        <dbReference type="EMBL" id="AYC32822.1"/>
    </source>
</evidence>
<evidence type="ECO:0000259" key="1">
    <source>
        <dbReference type="Pfam" id="PF08787"/>
    </source>
</evidence>
<accession>A0A385Z5N8</accession>
<dbReference type="EMBL" id="CP032419">
    <property type="protein sequence ID" value="AYC32822.1"/>
    <property type="molecule type" value="Genomic_DNA"/>
</dbReference>
<dbReference type="GO" id="GO:0016829">
    <property type="term" value="F:lyase activity"/>
    <property type="evidence" value="ECO:0007669"/>
    <property type="project" value="UniProtKB-KW"/>
</dbReference>
<dbReference type="InterPro" id="IPR014895">
    <property type="entry name" value="Alginate_lyase_2"/>
</dbReference>
<dbReference type="Proteomes" id="UP000265560">
    <property type="component" value="Chromosome"/>
</dbReference>
<dbReference type="KEGG" id="pcav:D3880_10730"/>
<dbReference type="RefSeq" id="WP_119893442.1">
    <property type="nucleotide sequence ID" value="NZ_CP032419.1"/>
</dbReference>
<evidence type="ECO:0000313" key="3">
    <source>
        <dbReference type="Proteomes" id="UP000265560"/>
    </source>
</evidence>
<keyword evidence="2" id="KW-0456">Lyase</keyword>
<protein>
    <submittedName>
        <fullName evidence="2">Polysaccharide lyase family 7 protein</fullName>
    </submittedName>
</protein>
<dbReference type="SUPFAM" id="SSF49899">
    <property type="entry name" value="Concanavalin A-like lectins/glucanases"/>
    <property type="match status" value="1"/>
</dbReference>
<dbReference type="InterPro" id="IPR013320">
    <property type="entry name" value="ConA-like_dom_sf"/>
</dbReference>
<proteinExistence type="predicted"/>
<dbReference type="AlphaFoldDB" id="A0A385Z5N8"/>
<name>A0A385Z5N8_9PSED</name>
<dbReference type="Pfam" id="PF08787">
    <property type="entry name" value="Alginate_lyase2"/>
    <property type="match status" value="1"/>
</dbReference>